<dbReference type="PANTHER" id="PTHR32011:SF6">
    <property type="entry name" value="KNR4_SMI1-LIKE DOMAIN-CONTAINING PROTEIN"/>
    <property type="match status" value="1"/>
</dbReference>
<protein>
    <recommendedName>
        <fullName evidence="3">Knr4/Smi1-like domain-containing protein</fullName>
    </recommendedName>
</protein>
<sequence>MFACCEVPTVDVIVPEPVSLEAVKLGGENAWGPQFVHSGLTCDELRRGMAADLDVRWRSLQLVAGERRLEGPQTLEDMGFVEGKYQVQMVLQDNSAEIRHIQEAIVKGATADKVSLTEGLSDDEVDILEKKYGFRFPPEFLEFLQAGVLVGGGWHDWHTLASRELEGEKDTVAWIIKCHCTPEEDDYYYLKDWCPPEEKSMEKAVEYATKVYPVIPMRIHRCICTVPHTTGLPVLSMHQMSDNIQYGNNFWDWVARDTHLPEGTVPEEWKAKKSIPLEEVPFWQHWNN</sequence>
<dbReference type="OrthoDB" id="1921190at2759"/>
<dbReference type="SUPFAM" id="SSF160631">
    <property type="entry name" value="SMI1/KNR4-like"/>
    <property type="match status" value="1"/>
</dbReference>
<evidence type="ECO:0000313" key="2">
    <source>
        <dbReference type="Proteomes" id="UP000604046"/>
    </source>
</evidence>
<gene>
    <name evidence="1" type="ORF">SNAT2548_LOCUS21502</name>
</gene>
<evidence type="ECO:0008006" key="3">
    <source>
        <dbReference type="Google" id="ProtNLM"/>
    </source>
</evidence>
<organism evidence="1 2">
    <name type="scientific">Symbiodinium natans</name>
    <dbReference type="NCBI Taxonomy" id="878477"/>
    <lineage>
        <taxon>Eukaryota</taxon>
        <taxon>Sar</taxon>
        <taxon>Alveolata</taxon>
        <taxon>Dinophyceae</taxon>
        <taxon>Suessiales</taxon>
        <taxon>Symbiodiniaceae</taxon>
        <taxon>Symbiodinium</taxon>
    </lineage>
</organism>
<dbReference type="PANTHER" id="PTHR32011">
    <property type="entry name" value="OS08G0472400 PROTEIN"/>
    <property type="match status" value="1"/>
</dbReference>
<name>A0A812QMK4_9DINO</name>
<accession>A0A812QMK4</accession>
<dbReference type="InterPro" id="IPR037883">
    <property type="entry name" value="Knr4/Smi1-like_sf"/>
</dbReference>
<dbReference type="EMBL" id="CAJNDS010002255">
    <property type="protein sequence ID" value="CAE7394646.1"/>
    <property type="molecule type" value="Genomic_DNA"/>
</dbReference>
<keyword evidence="2" id="KW-1185">Reference proteome</keyword>
<proteinExistence type="predicted"/>
<dbReference type="AlphaFoldDB" id="A0A812QMK4"/>
<dbReference type="Proteomes" id="UP000604046">
    <property type="component" value="Unassembled WGS sequence"/>
</dbReference>
<evidence type="ECO:0000313" key="1">
    <source>
        <dbReference type="EMBL" id="CAE7394646.1"/>
    </source>
</evidence>
<reference evidence="1" key="1">
    <citation type="submission" date="2021-02" db="EMBL/GenBank/DDBJ databases">
        <authorList>
            <person name="Dougan E. K."/>
            <person name="Rhodes N."/>
            <person name="Thang M."/>
            <person name="Chan C."/>
        </authorList>
    </citation>
    <scope>NUCLEOTIDE SEQUENCE</scope>
</reference>
<comment type="caution">
    <text evidence="1">The sequence shown here is derived from an EMBL/GenBank/DDBJ whole genome shotgun (WGS) entry which is preliminary data.</text>
</comment>